<feature type="compositionally biased region" description="Basic and acidic residues" evidence="1">
    <location>
        <begin position="566"/>
        <end position="577"/>
    </location>
</feature>
<sequence>MQSSSEEVKEVHVSKRYKQVHRQMREDEAKKAMDDDDIGLPMKDAGISDEAKEAEARTKQAVLRLAENKARADEMIAQARKEPDLKKRAKALVALQAINFPEVKAMANGYATQPLHSHPNYWAVFSALFGDELPARPHFDSFRGQSIIADSSNDNEIKVINGNYSVVELTMAMSATGLTGLKAPEVRAALLEYTKGAERNSLQERIKEKMPEWDGVERMNVELINLFKCFDTPLNRDFGRYFWLSLYSRMMYPGAFAPMVLSLFGAQGSGKSYMSKLICEEVTGNPRVEPTDVDMSENGKEFIRKITGTSVIANIGEMVGMARGDLNKIKTFVTRTADTLDHKYAAPIQQPRQWVIVLDGNKYEGLQRDDTGNRRFYPIFCGQLQDENGQHKWDLNFKVNYEGFRERFWQIMAECKAWIESHDEGVGMMKDSDFLQHIGYRKFVDSVIVQVQEFSREEMARGSGVIADPVLDTYLIPAIAECNRQGKLKYRKGGKFGSGDFIKSADLIRVLAAMTREVPKEERLKPRMAALGAPFTNGPGGFIDGCGAYFWKDQPKGTALKLIESDHDGQDEDHNTDYEGIAADNRGGF</sequence>
<proteinExistence type="predicted"/>
<feature type="region of interest" description="Disordered" evidence="1">
    <location>
        <begin position="566"/>
        <end position="589"/>
    </location>
</feature>
<dbReference type="Proteomes" id="UP000075238">
    <property type="component" value="Chromosome 1"/>
</dbReference>
<organism evidence="3 4">
    <name type="scientific">Cupriavidus nantongensis</name>
    <dbReference type="NCBI Taxonomy" id="1796606"/>
    <lineage>
        <taxon>Bacteria</taxon>
        <taxon>Pseudomonadati</taxon>
        <taxon>Pseudomonadota</taxon>
        <taxon>Betaproteobacteria</taxon>
        <taxon>Burkholderiales</taxon>
        <taxon>Burkholderiaceae</taxon>
        <taxon>Cupriavidus</taxon>
    </lineage>
</organism>
<name>A0A142JNG9_9BURK</name>
<dbReference type="EMBL" id="CP014844">
    <property type="protein sequence ID" value="AMR79631.1"/>
    <property type="molecule type" value="Genomic_DNA"/>
</dbReference>
<dbReference type="InterPro" id="IPR007936">
    <property type="entry name" value="VapE-like_dom"/>
</dbReference>
<feature type="region of interest" description="Disordered" evidence="1">
    <location>
        <begin position="1"/>
        <end position="44"/>
    </location>
</feature>
<protein>
    <recommendedName>
        <fullName evidence="2">Virulence-associated protein E-like domain-containing protein</fullName>
    </recommendedName>
</protein>
<evidence type="ECO:0000256" key="1">
    <source>
        <dbReference type="SAM" id="MobiDB-lite"/>
    </source>
</evidence>
<keyword evidence="4" id="KW-1185">Reference proteome</keyword>
<feature type="compositionally biased region" description="Basic and acidic residues" evidence="1">
    <location>
        <begin position="23"/>
        <end position="33"/>
    </location>
</feature>
<gene>
    <name evidence="3" type="ORF">A2G96_18805</name>
</gene>
<accession>A0A142JNG9</accession>
<reference evidence="3 4" key="1">
    <citation type="submission" date="2016-03" db="EMBL/GenBank/DDBJ databases">
        <title>Complete genome sequence of a novel chlorpyrifos degrading bacterium, Cupriavidus nantongensis sp. X1.</title>
        <authorList>
            <person name="Fang L."/>
        </authorList>
    </citation>
    <scope>NUCLEOTIDE SEQUENCE [LARGE SCALE GENOMIC DNA]</scope>
    <source>
        <strain evidence="3 4">X1</strain>
    </source>
</reference>
<dbReference type="Pfam" id="PF05272">
    <property type="entry name" value="VapE-like_dom"/>
    <property type="match status" value="1"/>
</dbReference>
<dbReference type="AlphaFoldDB" id="A0A142JNG9"/>
<dbReference type="KEGG" id="cnan:A2G96_18805"/>
<evidence type="ECO:0000259" key="2">
    <source>
        <dbReference type="Pfam" id="PF05272"/>
    </source>
</evidence>
<evidence type="ECO:0000313" key="3">
    <source>
        <dbReference type="EMBL" id="AMR79631.1"/>
    </source>
</evidence>
<evidence type="ECO:0000313" key="4">
    <source>
        <dbReference type="Proteomes" id="UP000075238"/>
    </source>
</evidence>
<feature type="compositionally biased region" description="Basic and acidic residues" evidence="1">
    <location>
        <begin position="1"/>
        <end position="13"/>
    </location>
</feature>
<feature type="domain" description="Virulence-associated protein E-like" evidence="2">
    <location>
        <begin position="212"/>
        <end position="421"/>
    </location>
</feature>